<dbReference type="AlphaFoldDB" id="A0A261RXK1"/>
<gene>
    <name evidence="2" type="ORF">CAL29_16865</name>
</gene>
<evidence type="ECO:0000259" key="1">
    <source>
        <dbReference type="Pfam" id="PF12680"/>
    </source>
</evidence>
<feature type="domain" description="SnoaL-like" evidence="1">
    <location>
        <begin position="20"/>
        <end position="125"/>
    </location>
</feature>
<reference evidence="3" key="1">
    <citation type="submission" date="2017-05" db="EMBL/GenBank/DDBJ databases">
        <title>Complete and WGS of Bordetella genogroups.</title>
        <authorList>
            <person name="Spilker T."/>
            <person name="Lipuma J."/>
        </authorList>
    </citation>
    <scope>NUCLEOTIDE SEQUENCE [LARGE SCALE GENOMIC DNA]</scope>
    <source>
        <strain evidence="3">AU16122</strain>
    </source>
</reference>
<accession>A0A261RXK1</accession>
<dbReference type="OrthoDB" id="8635217at2"/>
<dbReference type="EMBL" id="NEVM01000005">
    <property type="protein sequence ID" value="OZI29798.1"/>
    <property type="molecule type" value="Genomic_DNA"/>
</dbReference>
<dbReference type="Proteomes" id="UP000216020">
    <property type="component" value="Unassembled WGS sequence"/>
</dbReference>
<evidence type="ECO:0000313" key="3">
    <source>
        <dbReference type="Proteomes" id="UP000216020"/>
    </source>
</evidence>
<name>A0A261RXK1_9BORD</name>
<protein>
    <recommendedName>
        <fullName evidence="1">SnoaL-like domain-containing protein</fullName>
    </recommendedName>
</protein>
<keyword evidence="3" id="KW-1185">Reference proteome</keyword>
<proteinExistence type="predicted"/>
<dbReference type="Pfam" id="PF12680">
    <property type="entry name" value="SnoaL_2"/>
    <property type="match status" value="1"/>
</dbReference>
<organism evidence="2 3">
    <name type="scientific">Bordetella genomosp. 10</name>
    <dbReference type="NCBI Taxonomy" id="1416804"/>
    <lineage>
        <taxon>Bacteria</taxon>
        <taxon>Pseudomonadati</taxon>
        <taxon>Pseudomonadota</taxon>
        <taxon>Betaproteobacteria</taxon>
        <taxon>Burkholderiales</taxon>
        <taxon>Alcaligenaceae</taxon>
        <taxon>Bordetella</taxon>
    </lineage>
</organism>
<sequence length="144" mass="15908">MHEAPRQDAGAGTGDPGAIVEAYLTILMKPDPEGARRYVSPDLRIRFTGGRAMREPAECAAFNASRYAWVKKRFEATEVVAGATPAYAVVYNRGTLHGEWLDGTPFEGNRYVDRYVLRDGLITEMDVWNDSAEWLLAKAGLATL</sequence>
<dbReference type="SUPFAM" id="SSF54427">
    <property type="entry name" value="NTF2-like"/>
    <property type="match status" value="1"/>
</dbReference>
<evidence type="ECO:0000313" key="2">
    <source>
        <dbReference type="EMBL" id="OZI29798.1"/>
    </source>
</evidence>
<dbReference type="Gene3D" id="3.10.450.50">
    <property type="match status" value="1"/>
</dbReference>
<dbReference type="InterPro" id="IPR032710">
    <property type="entry name" value="NTF2-like_dom_sf"/>
</dbReference>
<dbReference type="RefSeq" id="WP_094854240.1">
    <property type="nucleotide sequence ID" value="NZ_NEVM01000005.1"/>
</dbReference>
<comment type="caution">
    <text evidence="2">The sequence shown here is derived from an EMBL/GenBank/DDBJ whole genome shotgun (WGS) entry which is preliminary data.</text>
</comment>
<dbReference type="InterPro" id="IPR037401">
    <property type="entry name" value="SnoaL-like"/>
</dbReference>